<dbReference type="InterPro" id="IPR012337">
    <property type="entry name" value="RNaseH-like_sf"/>
</dbReference>
<accession>A0A834TZR4</accession>
<gene>
    <name evidence="3" type="ORF">G2W53_014016</name>
</gene>
<protein>
    <submittedName>
        <fullName evidence="3">Reverse transcriptase</fullName>
    </submittedName>
</protein>
<dbReference type="PANTHER" id="PTHR33116">
    <property type="entry name" value="REVERSE TRANSCRIPTASE ZINC-BINDING DOMAIN-CONTAINING PROTEIN-RELATED-RELATED"/>
    <property type="match status" value="1"/>
</dbReference>
<keyword evidence="3" id="KW-0808">Transferase</keyword>
<dbReference type="InterPro" id="IPR036691">
    <property type="entry name" value="Endo/exonu/phosph_ase_sf"/>
</dbReference>
<sequence>METKNNMNKVERIRRRCGFIGSSFYVNPSGLSGGLGVWWKDEVDFQILQSSKNFVHASVFSEQLEVDCFLTLIYGPPKDQDRQEVWDKIISFAPSRDDVWLCLGDFNEICSPIEKFGGRSRSDRSYNRFQNFIYDCSLMDMSFQGAQFTWSNKQLGEAHIKERIDRALCTNAFCAAFPKAQVFHHEPIGSDHCPLVVHFAYEDIKTPRVFKFEQAWVHNESFIGVIKKAWRKDVDGALSPQEQFSARLTWCRSLLQDWSKAEFPNNLLVLKKLKEQYNACLEGEFNEEKAEAAKIIEKKMFESWEKEELYWAQRARINWLKAGDQNTKFFHSSTIRRRKKNKILKVKNLEGIWLENEEEIGENFTKYYADLFSSCGDRDFRDALCFVDRVISEEDNLMLRRKVTMEEIKAATFELGGLKAPGPDGFSGLFFQHSWDVIKNDLFYMVQGFFERGDSISVLNETNIVLIPKIEKPEKVEQFRPISLCNFSYKIVSKIITNRMKSLLPRPPGRIVRFWDLFWSCIVWPRVRRRIWINLVFFFSANTCPDLVEGVCDVLGNNSSESPGRETLIKAVASAIPIYPMACFKFPKAVCDDLNSVLAKFWWGQKREEGRIHWVSWSKLSNSKKVGGMGFRDFTSFNLAMLGKQAWRILVNPEEQWVKILKGIYFPNSNFLDARKGAKASWAWSSILEGRDHIKNELCWCIGTGEDVLFWKDPWVLNLEDFKIRSPCPSDSMMSQRVSDYVLNGDWDVGKLLEVVSVDEVNCIRRIKLSSRGGRDRLMWSKSKNGGFTVKSAYHCIRSKKKTLPALGASSSFVPPKKCAMDPLCPLCCAFPEDPEHMLFHCEGARAVWFASPFALRFDFTRFSRIEEWCDHAFSPLSPFGDEDKSLIAGLCWQIWKSRCEAVFQGSTFSPDKVVSAATILRDNFWRAHMWSRDDQSAQEAMGSTHWVKPEGACVKINTDGSFCEASGAASIGVVCRDSSGRWCGGFCGDVQAPSAFASEALAAKQGLVLAKELGFKSIWLESDCLNLVNSVKHDSFIQDWRTFSIIHDVRKLLLEFDLSSFTWIAREGNSAADCLAGLAALRMCPFGRVFSPPSSLAVVLELDLADTRSGIG</sequence>
<dbReference type="InterPro" id="IPR002156">
    <property type="entry name" value="RNaseH_domain"/>
</dbReference>
<dbReference type="Pfam" id="PF03372">
    <property type="entry name" value="Exo_endo_phos"/>
    <property type="match status" value="1"/>
</dbReference>
<comment type="caution">
    <text evidence="3">The sequence shown here is derived from an EMBL/GenBank/DDBJ whole genome shotgun (WGS) entry which is preliminary data.</text>
</comment>
<keyword evidence="4" id="KW-1185">Reference proteome</keyword>
<proteinExistence type="predicted"/>
<dbReference type="InterPro" id="IPR044730">
    <property type="entry name" value="RNase_H-like_dom_plant"/>
</dbReference>
<dbReference type="AlphaFoldDB" id="A0A834TZR4"/>
<dbReference type="InterPro" id="IPR036397">
    <property type="entry name" value="RNaseH_sf"/>
</dbReference>
<organism evidence="3 4">
    <name type="scientific">Senna tora</name>
    <dbReference type="NCBI Taxonomy" id="362788"/>
    <lineage>
        <taxon>Eukaryota</taxon>
        <taxon>Viridiplantae</taxon>
        <taxon>Streptophyta</taxon>
        <taxon>Embryophyta</taxon>
        <taxon>Tracheophyta</taxon>
        <taxon>Spermatophyta</taxon>
        <taxon>Magnoliopsida</taxon>
        <taxon>eudicotyledons</taxon>
        <taxon>Gunneridae</taxon>
        <taxon>Pentapetalae</taxon>
        <taxon>rosids</taxon>
        <taxon>fabids</taxon>
        <taxon>Fabales</taxon>
        <taxon>Fabaceae</taxon>
        <taxon>Caesalpinioideae</taxon>
        <taxon>Cassia clade</taxon>
        <taxon>Senna</taxon>
    </lineage>
</organism>
<dbReference type="CDD" id="cd06222">
    <property type="entry name" value="RNase_H_like"/>
    <property type="match status" value="1"/>
</dbReference>
<dbReference type="InterPro" id="IPR005135">
    <property type="entry name" value="Endo/exonuclease/phosphatase"/>
</dbReference>
<name>A0A834TZR4_9FABA</name>
<dbReference type="GO" id="GO:0004523">
    <property type="term" value="F:RNA-DNA hybrid ribonuclease activity"/>
    <property type="evidence" value="ECO:0007669"/>
    <property type="project" value="InterPro"/>
</dbReference>
<dbReference type="PANTHER" id="PTHR33116:SF78">
    <property type="entry name" value="OS12G0587133 PROTEIN"/>
    <property type="match status" value="1"/>
</dbReference>
<evidence type="ECO:0000259" key="1">
    <source>
        <dbReference type="Pfam" id="PF03372"/>
    </source>
</evidence>
<evidence type="ECO:0000313" key="4">
    <source>
        <dbReference type="Proteomes" id="UP000634136"/>
    </source>
</evidence>
<reference evidence="3" key="1">
    <citation type="submission" date="2020-09" db="EMBL/GenBank/DDBJ databases">
        <title>Genome-Enabled Discovery of Anthraquinone Biosynthesis in Senna tora.</title>
        <authorList>
            <person name="Kang S.-H."/>
            <person name="Pandey R.P."/>
            <person name="Lee C.-M."/>
            <person name="Sim J.-S."/>
            <person name="Jeong J.-T."/>
            <person name="Choi B.-S."/>
            <person name="Jung M."/>
            <person name="Ginzburg D."/>
            <person name="Zhao K."/>
            <person name="Won S.Y."/>
            <person name="Oh T.-J."/>
            <person name="Yu Y."/>
            <person name="Kim N.-H."/>
            <person name="Lee O.R."/>
            <person name="Lee T.-H."/>
            <person name="Bashyal P."/>
            <person name="Kim T.-S."/>
            <person name="Lee W.-H."/>
            <person name="Kawkins C."/>
            <person name="Kim C.-K."/>
            <person name="Kim J.S."/>
            <person name="Ahn B.O."/>
            <person name="Rhee S.Y."/>
            <person name="Sohng J.K."/>
        </authorList>
    </citation>
    <scope>NUCLEOTIDE SEQUENCE</scope>
    <source>
        <tissue evidence="3">Leaf</tissue>
    </source>
</reference>
<evidence type="ECO:0000313" key="3">
    <source>
        <dbReference type="EMBL" id="KAF7831683.1"/>
    </source>
</evidence>
<dbReference type="Gene3D" id="3.60.10.10">
    <property type="entry name" value="Endonuclease/exonuclease/phosphatase"/>
    <property type="match status" value="1"/>
</dbReference>
<dbReference type="SUPFAM" id="SSF56219">
    <property type="entry name" value="DNase I-like"/>
    <property type="match status" value="1"/>
</dbReference>
<evidence type="ECO:0000259" key="2">
    <source>
        <dbReference type="Pfam" id="PF13456"/>
    </source>
</evidence>
<feature type="domain" description="Endonuclease/exonuclease/phosphatase" evidence="1">
    <location>
        <begin position="24"/>
        <end position="192"/>
    </location>
</feature>
<dbReference type="SUPFAM" id="SSF53098">
    <property type="entry name" value="Ribonuclease H-like"/>
    <property type="match status" value="1"/>
</dbReference>
<feature type="domain" description="RNase H type-1" evidence="2">
    <location>
        <begin position="958"/>
        <end position="1078"/>
    </location>
</feature>
<dbReference type="OrthoDB" id="1739787at2759"/>
<dbReference type="Gene3D" id="3.30.420.10">
    <property type="entry name" value="Ribonuclease H-like superfamily/Ribonuclease H"/>
    <property type="match status" value="1"/>
</dbReference>
<dbReference type="GO" id="GO:0003964">
    <property type="term" value="F:RNA-directed DNA polymerase activity"/>
    <property type="evidence" value="ECO:0007669"/>
    <property type="project" value="UniProtKB-KW"/>
</dbReference>
<keyword evidence="3" id="KW-0548">Nucleotidyltransferase</keyword>
<dbReference type="EMBL" id="JAAIUW010000005">
    <property type="protein sequence ID" value="KAF7831683.1"/>
    <property type="molecule type" value="Genomic_DNA"/>
</dbReference>
<dbReference type="GO" id="GO:0003676">
    <property type="term" value="F:nucleic acid binding"/>
    <property type="evidence" value="ECO:0007669"/>
    <property type="project" value="InterPro"/>
</dbReference>
<dbReference type="Pfam" id="PF13456">
    <property type="entry name" value="RVT_3"/>
    <property type="match status" value="1"/>
</dbReference>
<keyword evidence="3" id="KW-0695">RNA-directed DNA polymerase</keyword>
<dbReference type="Proteomes" id="UP000634136">
    <property type="component" value="Unassembled WGS sequence"/>
</dbReference>